<name>A0A9W4T0B5_9GLOM</name>
<keyword evidence="2" id="KW-1185">Reference proteome</keyword>
<reference evidence="1" key="1">
    <citation type="submission" date="2022-08" db="EMBL/GenBank/DDBJ databases">
        <authorList>
            <person name="Kallberg Y."/>
            <person name="Tangrot J."/>
            <person name="Rosling A."/>
        </authorList>
    </citation>
    <scope>NUCLEOTIDE SEQUENCE</scope>
    <source>
        <strain evidence="1">Wild A</strain>
    </source>
</reference>
<dbReference type="AlphaFoldDB" id="A0A9W4T0B5"/>
<protein>
    <submittedName>
        <fullName evidence="1">3535_t:CDS:1</fullName>
    </submittedName>
</protein>
<proteinExistence type="predicted"/>
<sequence>MDTQDLTPSTFITKKRDPKFSPVWSYFTPCAKKQAVTIVVLVTFVNLKFQPQVFQVLKNIWL</sequence>
<evidence type="ECO:0000313" key="1">
    <source>
        <dbReference type="EMBL" id="CAI2188085.1"/>
    </source>
</evidence>
<organism evidence="1 2">
    <name type="scientific">Funneliformis geosporum</name>
    <dbReference type="NCBI Taxonomy" id="1117311"/>
    <lineage>
        <taxon>Eukaryota</taxon>
        <taxon>Fungi</taxon>
        <taxon>Fungi incertae sedis</taxon>
        <taxon>Mucoromycota</taxon>
        <taxon>Glomeromycotina</taxon>
        <taxon>Glomeromycetes</taxon>
        <taxon>Glomerales</taxon>
        <taxon>Glomeraceae</taxon>
        <taxon>Funneliformis</taxon>
    </lineage>
</organism>
<gene>
    <name evidence="1" type="ORF">FWILDA_LOCUS13404</name>
</gene>
<comment type="caution">
    <text evidence="1">The sequence shown here is derived from an EMBL/GenBank/DDBJ whole genome shotgun (WGS) entry which is preliminary data.</text>
</comment>
<dbReference type="EMBL" id="CAMKVN010004980">
    <property type="protein sequence ID" value="CAI2188085.1"/>
    <property type="molecule type" value="Genomic_DNA"/>
</dbReference>
<dbReference type="Proteomes" id="UP001153678">
    <property type="component" value="Unassembled WGS sequence"/>
</dbReference>
<feature type="non-terminal residue" evidence="1">
    <location>
        <position position="62"/>
    </location>
</feature>
<accession>A0A9W4T0B5</accession>
<evidence type="ECO:0000313" key="2">
    <source>
        <dbReference type="Proteomes" id="UP001153678"/>
    </source>
</evidence>